<dbReference type="SUPFAM" id="SSF54637">
    <property type="entry name" value="Thioesterase/thiol ester dehydrase-isomerase"/>
    <property type="match status" value="1"/>
</dbReference>
<evidence type="ECO:0000259" key="1">
    <source>
        <dbReference type="Pfam" id="PF22818"/>
    </source>
</evidence>
<evidence type="ECO:0000313" key="2">
    <source>
        <dbReference type="EMBL" id="RRQ49719.1"/>
    </source>
</evidence>
<dbReference type="GO" id="GO:0016829">
    <property type="term" value="F:lyase activity"/>
    <property type="evidence" value="ECO:0007669"/>
    <property type="project" value="UniProtKB-KW"/>
</dbReference>
<gene>
    <name evidence="2" type="ORF">DZC72_03775</name>
</gene>
<reference evidence="3" key="1">
    <citation type="submission" date="2018-08" db="EMBL/GenBank/DDBJ databases">
        <authorList>
            <person name="Khan S.A."/>
            <person name="J S.E."/>
        </authorList>
    </citation>
    <scope>NUCLEOTIDE SEQUENCE [LARGE SCALE GENOMIC DNA]</scope>
    <source>
        <strain evidence="3">PoM-212</strain>
    </source>
</reference>
<evidence type="ECO:0000313" key="3">
    <source>
        <dbReference type="Proteomes" id="UP000286990"/>
    </source>
</evidence>
<dbReference type="RefSeq" id="WP_125221538.1">
    <property type="nucleotide sequence ID" value="NZ_QUSX01000001.1"/>
</dbReference>
<dbReference type="InterPro" id="IPR054545">
    <property type="entry name" value="ApeI-like"/>
</dbReference>
<dbReference type="OrthoDB" id="9772788at2"/>
<dbReference type="EMBL" id="QUSX01000001">
    <property type="protein sequence ID" value="RRQ49719.1"/>
    <property type="molecule type" value="Genomic_DNA"/>
</dbReference>
<sequence length="122" mass="13953">MLLEGLYEIQEFEFVEPHVKATIKLNKEHEIFEGHFPGHPVLPGVCVIQIIKELTEKSLEKKLVLSVASNVKFMAVINPEKNDIVQLEIELDQNESEVKIKNTVRFEDTLALKLNANFKIKA</sequence>
<feature type="domain" description="ApeI dehydratase-like" evidence="1">
    <location>
        <begin position="18"/>
        <end position="99"/>
    </location>
</feature>
<organism evidence="2 3">
    <name type="scientific">Maribacter algicola</name>
    <dbReference type="NCBI Taxonomy" id="2498892"/>
    <lineage>
        <taxon>Bacteria</taxon>
        <taxon>Pseudomonadati</taxon>
        <taxon>Bacteroidota</taxon>
        <taxon>Flavobacteriia</taxon>
        <taxon>Flavobacteriales</taxon>
        <taxon>Flavobacteriaceae</taxon>
        <taxon>Maribacter</taxon>
    </lineage>
</organism>
<dbReference type="AlphaFoldDB" id="A0A3R8S157"/>
<reference evidence="3" key="2">
    <citation type="submission" date="2018-12" db="EMBL/GenBank/DDBJ databases">
        <title>Maribacter lutimaris sp. nov., isolated from marine sediment.</title>
        <authorList>
            <person name="Kim K.K."/>
        </authorList>
    </citation>
    <scope>NUCLEOTIDE SEQUENCE [LARGE SCALE GENOMIC DNA]</scope>
    <source>
        <strain evidence="3">PoM-212</strain>
    </source>
</reference>
<dbReference type="Gene3D" id="3.10.129.10">
    <property type="entry name" value="Hotdog Thioesterase"/>
    <property type="match status" value="1"/>
</dbReference>
<protein>
    <submittedName>
        <fullName evidence="2">3-hydroxyacyl-ACP dehydratase</fullName>
    </submittedName>
</protein>
<comment type="caution">
    <text evidence="2">The sequence shown here is derived from an EMBL/GenBank/DDBJ whole genome shotgun (WGS) entry which is preliminary data.</text>
</comment>
<keyword evidence="3" id="KW-1185">Reference proteome</keyword>
<dbReference type="Proteomes" id="UP000286990">
    <property type="component" value="Unassembled WGS sequence"/>
</dbReference>
<accession>A0A3R8S157</accession>
<dbReference type="Pfam" id="PF22818">
    <property type="entry name" value="ApeI-like"/>
    <property type="match status" value="1"/>
</dbReference>
<proteinExistence type="predicted"/>
<name>A0A3R8S157_9FLAO</name>
<dbReference type="InterPro" id="IPR029069">
    <property type="entry name" value="HotDog_dom_sf"/>
</dbReference>